<dbReference type="PANTHER" id="PTHR43594:SF1">
    <property type="entry name" value="QUERCETIN 2,3-DIOXYGENASE PA2418-RELATED"/>
    <property type="match status" value="1"/>
</dbReference>
<dbReference type="CDD" id="cd02909">
    <property type="entry name" value="cupin_pirin_N"/>
    <property type="match status" value="1"/>
</dbReference>
<feature type="binding site" evidence="2">
    <location>
        <position position="134"/>
    </location>
    <ligand>
        <name>Fe cation</name>
        <dbReference type="ChEBI" id="CHEBI:24875"/>
    </ligand>
</feature>
<sequence>MRQSEKPMLTLNGRGIGPFFLSSTGQIAMQKKILGRYGNDRGHWVGDGFPVRSLFSYSNFGEHLSPFLLLDYAGPHEFGPTESRRGVGEHPHKGFETVTIVYDGEVEHRDSSGAGGVIGPGDVQWMTAGNGIQHQEYHSPAFARTGGPFRMVQLWVNLPAKDKGAPAGYQTLAAADIPTVPLANGAGSLRVIAGDYNTAHGPARVFSPLNVWDGLLQEGAEVTLNLPEGHNSAIVSLEGRLIVNGTEELGSAQFALLGREGASVTLQATAHSNFLVLTGQPLNEPIAGYGPFVMNTQEEIRQALEDFKAGRFGGIAA</sequence>
<comment type="caution">
    <text evidence="6">The sequence shown here is derived from an EMBL/GenBank/DDBJ whole genome shotgun (WGS) entry which is preliminary data.</text>
</comment>
<feature type="domain" description="Pirin C-terminal" evidence="5">
    <location>
        <begin position="212"/>
        <end position="313"/>
    </location>
</feature>
<dbReference type="Gene3D" id="2.60.120.10">
    <property type="entry name" value="Jelly Rolls"/>
    <property type="match status" value="2"/>
</dbReference>
<dbReference type="Proteomes" id="UP000004319">
    <property type="component" value="Unassembled WGS sequence"/>
</dbReference>
<name>F7VF64_9PROT</name>
<dbReference type="Pfam" id="PF05726">
    <property type="entry name" value="Pirin_C"/>
    <property type="match status" value="1"/>
</dbReference>
<dbReference type="InterPro" id="IPR053186">
    <property type="entry name" value="QDO-related"/>
</dbReference>
<evidence type="ECO:0000313" key="7">
    <source>
        <dbReference type="Proteomes" id="UP000004319"/>
    </source>
</evidence>
<dbReference type="AlphaFoldDB" id="F7VF64"/>
<dbReference type="PANTHER" id="PTHR43594">
    <property type="entry name" value="QUERCETIN 2,3-DIOXYGENASE"/>
    <property type="match status" value="1"/>
</dbReference>
<feature type="binding site" evidence="2">
    <location>
        <position position="92"/>
    </location>
    <ligand>
        <name>Fe cation</name>
        <dbReference type="ChEBI" id="CHEBI:24875"/>
    </ligand>
</feature>
<organism evidence="6 7">
    <name type="scientific">Acetobacter tropicalis NBRC 101654</name>
    <dbReference type="NCBI Taxonomy" id="749388"/>
    <lineage>
        <taxon>Bacteria</taxon>
        <taxon>Pseudomonadati</taxon>
        <taxon>Pseudomonadota</taxon>
        <taxon>Alphaproteobacteria</taxon>
        <taxon>Acetobacterales</taxon>
        <taxon>Acetobacteraceae</taxon>
        <taxon>Acetobacter</taxon>
    </lineage>
</organism>
<keyword evidence="2" id="KW-0408">Iron</keyword>
<protein>
    <submittedName>
        <fullName evidence="6">Pirin, quercetinase</fullName>
    </submittedName>
</protein>
<feature type="domain" description="Pirin N-terminal" evidence="4">
    <location>
        <begin position="52"/>
        <end position="156"/>
    </location>
</feature>
<dbReference type="GO" id="GO:0046872">
    <property type="term" value="F:metal ion binding"/>
    <property type="evidence" value="ECO:0007669"/>
    <property type="project" value="UniProtKB-KW"/>
</dbReference>
<keyword evidence="2" id="KW-0479">Metal-binding</keyword>
<dbReference type="InterPro" id="IPR014710">
    <property type="entry name" value="RmlC-like_jellyroll"/>
</dbReference>
<evidence type="ECO:0000313" key="6">
    <source>
        <dbReference type="EMBL" id="GAA09009.1"/>
    </source>
</evidence>
<feature type="binding site" evidence="2">
    <location>
        <position position="90"/>
    </location>
    <ligand>
        <name>Fe cation</name>
        <dbReference type="ChEBI" id="CHEBI:24875"/>
    </ligand>
</feature>
<dbReference type="InterPro" id="IPR008778">
    <property type="entry name" value="Pirin_C_dom"/>
</dbReference>
<dbReference type="SUPFAM" id="SSF51182">
    <property type="entry name" value="RmlC-like cupins"/>
    <property type="match status" value="1"/>
</dbReference>
<accession>F7VF64</accession>
<dbReference type="CDD" id="cd02247">
    <property type="entry name" value="cupin_pirin_C"/>
    <property type="match status" value="1"/>
</dbReference>
<evidence type="ECO:0000256" key="3">
    <source>
        <dbReference type="RuleBase" id="RU003457"/>
    </source>
</evidence>
<comment type="similarity">
    <text evidence="1 3">Belongs to the pirin family.</text>
</comment>
<reference evidence="6 7" key="1">
    <citation type="journal article" date="2011" name="Biochem. Biophys. Res. Commun.">
        <title>Increased number of Arginine-based salt bridges contributes to the thermotolerance of thermotolerant acetic acid bacteria, Acetobacter tropicalis SKU1100.</title>
        <authorList>
            <person name="Matsutani M."/>
            <person name="Hirakawa H."/>
            <person name="Nishikura M."/>
            <person name="Soemphol W."/>
            <person name="Ali I.A.I."/>
            <person name="Yakushi T."/>
            <person name="Matsushita K."/>
        </authorList>
    </citation>
    <scope>NUCLEOTIDE SEQUENCE [LARGE SCALE GENOMIC DNA]</scope>
    <source>
        <strain evidence="6 7">NBRC 101654</strain>
    </source>
</reference>
<evidence type="ECO:0000256" key="1">
    <source>
        <dbReference type="ARBA" id="ARBA00008416"/>
    </source>
</evidence>
<dbReference type="Pfam" id="PF02678">
    <property type="entry name" value="Pirin"/>
    <property type="match status" value="1"/>
</dbReference>
<evidence type="ECO:0000256" key="2">
    <source>
        <dbReference type="PIRSR" id="PIRSR006232-1"/>
    </source>
</evidence>
<feature type="binding site" evidence="2">
    <location>
        <position position="136"/>
    </location>
    <ligand>
        <name>Fe cation</name>
        <dbReference type="ChEBI" id="CHEBI:24875"/>
    </ligand>
</feature>
<comment type="cofactor">
    <cofactor evidence="2">
        <name>Fe cation</name>
        <dbReference type="ChEBI" id="CHEBI:24875"/>
    </cofactor>
    <text evidence="2">Binds 1 Fe cation per subunit.</text>
</comment>
<evidence type="ECO:0000259" key="4">
    <source>
        <dbReference type="Pfam" id="PF02678"/>
    </source>
</evidence>
<dbReference type="EMBL" id="BABS01000061">
    <property type="protein sequence ID" value="GAA09009.1"/>
    <property type="molecule type" value="Genomic_DNA"/>
</dbReference>
<dbReference type="InterPro" id="IPR012093">
    <property type="entry name" value="Pirin"/>
</dbReference>
<gene>
    <name evidence="6" type="ORF">ATPR_2013</name>
</gene>
<dbReference type="InterPro" id="IPR011051">
    <property type="entry name" value="RmlC_Cupin_sf"/>
</dbReference>
<proteinExistence type="inferred from homology"/>
<dbReference type="InterPro" id="IPR003829">
    <property type="entry name" value="Pirin_N_dom"/>
</dbReference>
<dbReference type="PIRSF" id="PIRSF006232">
    <property type="entry name" value="Pirin"/>
    <property type="match status" value="1"/>
</dbReference>
<evidence type="ECO:0000259" key="5">
    <source>
        <dbReference type="Pfam" id="PF05726"/>
    </source>
</evidence>